<dbReference type="PANTHER" id="PTHR42850">
    <property type="entry name" value="METALLOPHOSPHOESTERASE"/>
    <property type="match status" value="1"/>
</dbReference>
<gene>
    <name evidence="10" type="primary">apaH</name>
    <name evidence="10" type="ordered locus">Bfl125</name>
</gene>
<evidence type="ECO:0000256" key="7">
    <source>
        <dbReference type="ARBA" id="ARBA00033210"/>
    </source>
</evidence>
<dbReference type="STRING" id="203907.Bfl125"/>
<name>Q7VQK4_BLOFL</name>
<organism evidence="10 11">
    <name type="scientific">Blochmanniella floridana</name>
    <dbReference type="NCBI Taxonomy" id="203907"/>
    <lineage>
        <taxon>Bacteria</taxon>
        <taxon>Pseudomonadati</taxon>
        <taxon>Pseudomonadota</taxon>
        <taxon>Gammaproteobacteria</taxon>
        <taxon>Enterobacterales</taxon>
        <taxon>Enterobacteriaceae</taxon>
        <taxon>ant endosymbionts</taxon>
        <taxon>Candidatus Blochmanniella</taxon>
    </lineage>
</organism>
<evidence type="ECO:0000256" key="5">
    <source>
        <dbReference type="ARBA" id="ARBA00031248"/>
    </source>
</evidence>
<dbReference type="KEGG" id="bfl:Bfl125"/>
<proteinExistence type="inferred from homology"/>
<comment type="catalytic activity">
    <reaction evidence="8">
        <text>P(1),P(4)-bis(5'-adenosyl) tetraphosphate + H2O = 2 ADP + 2 H(+)</text>
        <dbReference type="Rhea" id="RHEA:24252"/>
        <dbReference type="ChEBI" id="CHEBI:15377"/>
        <dbReference type="ChEBI" id="CHEBI:15378"/>
        <dbReference type="ChEBI" id="CHEBI:58141"/>
        <dbReference type="ChEBI" id="CHEBI:456216"/>
        <dbReference type="EC" id="3.6.1.41"/>
    </reaction>
</comment>
<evidence type="ECO:0000256" key="4">
    <source>
        <dbReference type="ARBA" id="ARBA00022801"/>
    </source>
</evidence>
<protein>
    <recommendedName>
        <fullName evidence="3">bis(5'-nucleosyl)-tetraphosphatase (symmetrical)</fullName>
        <ecNumber evidence="3">3.6.1.41</ecNumber>
    </recommendedName>
    <alternativeName>
        <fullName evidence="6">Ap4A hydrolase</fullName>
    </alternativeName>
    <alternativeName>
        <fullName evidence="5">Diadenosine 5',5'''-P1,P4-tetraphosphate pyrophosphohydrolase</fullName>
    </alternativeName>
    <alternativeName>
        <fullName evidence="7">Diadenosine tetraphosphatase</fullName>
    </alternativeName>
</protein>
<dbReference type="GO" id="GO:0016791">
    <property type="term" value="F:phosphatase activity"/>
    <property type="evidence" value="ECO:0007669"/>
    <property type="project" value="TreeGrafter"/>
</dbReference>
<reference evidence="10 11" key="1">
    <citation type="journal article" date="2003" name="Proc. Natl. Acad. Sci. U.S.A.">
        <title>The genome sequence of Blochmannia floridanus: comparative analysis of reduced genomes.</title>
        <authorList>
            <person name="Gil R."/>
            <person name="Silva F.J."/>
            <person name="Zientz E."/>
            <person name="Delmotte F."/>
            <person name="Gonzalez-Candelas F."/>
            <person name="Latorre A."/>
            <person name="Rausell C."/>
            <person name="Kramerbeek J."/>
            <person name="Gadau J."/>
            <person name="Hoelldobler B."/>
            <person name="van Ham R.C.H.J."/>
            <person name="Gross R."/>
            <person name="Moya A."/>
        </authorList>
    </citation>
    <scope>NUCLEOTIDE SEQUENCE [LARGE SCALE GENOMIC DNA]</scope>
</reference>
<dbReference type="GO" id="GO:0005737">
    <property type="term" value="C:cytoplasm"/>
    <property type="evidence" value="ECO:0007669"/>
    <property type="project" value="TreeGrafter"/>
</dbReference>
<dbReference type="PANTHER" id="PTHR42850:SF11">
    <property type="entry name" value="BIS(5'-NUCLEOSYL)-TETRAPHOSPHATASE [SYMMETRICAL]"/>
    <property type="match status" value="1"/>
</dbReference>
<evidence type="ECO:0000313" key="10">
    <source>
        <dbReference type="EMBL" id="CAD83646.1"/>
    </source>
</evidence>
<keyword evidence="11" id="KW-1185">Reference proteome</keyword>
<dbReference type="AlphaFoldDB" id="Q7VQK4"/>
<feature type="domain" description="Calcineurin-like phosphoesterase" evidence="9">
    <location>
        <begin position="1"/>
        <end position="138"/>
    </location>
</feature>
<dbReference type="EC" id="3.6.1.41" evidence="3"/>
<dbReference type="GO" id="GO:0110154">
    <property type="term" value="P:RNA decapping"/>
    <property type="evidence" value="ECO:0007669"/>
    <property type="project" value="TreeGrafter"/>
</dbReference>
<dbReference type="Gene3D" id="3.60.21.10">
    <property type="match status" value="1"/>
</dbReference>
<sequence length="272" mass="31429">MSTYFVGDVHGCYTNLKKILDSVNFDPNIDLLYLTGDLVARGPNSLEVLRLIKSLKSSACTVLGNHDLYLIKTYYCKKKDKKFNNCFNSILKAPDINELIYWLRHQPILHINTNQKLLMSHAGINPMWNINQTQLYAREIENILTSNNPSFLFIQTLNNNIHTLNTNNINKIKKIQSNVDYFTKMRYIYKNGTLNLEYKDIPTKAPQNIYPWFNISNIKNSTGYSIIFGHWASLKNTITPTGIYALDSGCCWGGKLTLLRWEDKKFIRQSCL</sequence>
<evidence type="ECO:0000256" key="3">
    <source>
        <dbReference type="ARBA" id="ARBA00012506"/>
    </source>
</evidence>
<dbReference type="InterPro" id="IPR050126">
    <property type="entry name" value="Ap4A_hydrolase"/>
</dbReference>
<dbReference type="eggNOG" id="COG0639">
    <property type="taxonomic scope" value="Bacteria"/>
</dbReference>
<dbReference type="Proteomes" id="UP000002192">
    <property type="component" value="Chromosome"/>
</dbReference>
<dbReference type="HOGENOM" id="CLU_056184_2_0_6"/>
<dbReference type="NCBIfam" id="TIGR00668">
    <property type="entry name" value="apaH"/>
    <property type="match status" value="1"/>
</dbReference>
<accession>Q7VQK4</accession>
<dbReference type="PIRSF" id="PIRSF000903">
    <property type="entry name" value="B5n-ttraPtase_sm"/>
    <property type="match status" value="1"/>
</dbReference>
<comment type="function">
    <text evidence="1">Hydrolyzes diadenosine 5',5'''-P1,P4-tetraphosphate to yield ADP.</text>
</comment>
<comment type="similarity">
    <text evidence="2">Belongs to the Ap4A hydrolase family.</text>
</comment>
<evidence type="ECO:0000259" key="9">
    <source>
        <dbReference type="Pfam" id="PF00149"/>
    </source>
</evidence>
<dbReference type="InterPro" id="IPR004843">
    <property type="entry name" value="Calcineurin-like_PHP"/>
</dbReference>
<dbReference type="InterPro" id="IPR029052">
    <property type="entry name" value="Metallo-depent_PP-like"/>
</dbReference>
<dbReference type="NCBIfam" id="NF001204">
    <property type="entry name" value="PRK00166.1"/>
    <property type="match status" value="1"/>
</dbReference>
<dbReference type="InterPro" id="IPR004617">
    <property type="entry name" value="ApaH"/>
</dbReference>
<evidence type="ECO:0000313" key="11">
    <source>
        <dbReference type="Proteomes" id="UP000002192"/>
    </source>
</evidence>
<keyword evidence="4 10" id="KW-0378">Hydrolase</keyword>
<evidence type="ECO:0000256" key="8">
    <source>
        <dbReference type="ARBA" id="ARBA00049417"/>
    </source>
</evidence>
<evidence type="ECO:0000256" key="6">
    <source>
        <dbReference type="ARBA" id="ARBA00032248"/>
    </source>
</evidence>
<evidence type="ECO:0000256" key="2">
    <source>
        <dbReference type="ARBA" id="ARBA00005419"/>
    </source>
</evidence>
<evidence type="ECO:0000256" key="1">
    <source>
        <dbReference type="ARBA" id="ARBA00003413"/>
    </source>
</evidence>
<dbReference type="Pfam" id="PF00149">
    <property type="entry name" value="Metallophos"/>
    <property type="match status" value="1"/>
</dbReference>
<dbReference type="SUPFAM" id="SSF56300">
    <property type="entry name" value="Metallo-dependent phosphatases"/>
    <property type="match status" value="1"/>
</dbReference>
<dbReference type="GO" id="GO:0008803">
    <property type="term" value="F:bis(5'-nucleosyl)-tetraphosphatase (symmetrical) activity"/>
    <property type="evidence" value="ECO:0007669"/>
    <property type="project" value="UniProtKB-EC"/>
</dbReference>
<dbReference type="OrthoDB" id="9807890at2"/>
<dbReference type="EMBL" id="BX248583">
    <property type="protein sequence ID" value="CAD83646.1"/>
    <property type="molecule type" value="Genomic_DNA"/>
</dbReference>